<proteinExistence type="predicted"/>
<reference evidence="2 3" key="2">
    <citation type="submission" date="2024-07" db="EMBL/GenBank/DDBJ databases">
        <authorList>
            <person name="Akdeniz Z."/>
        </authorList>
    </citation>
    <scope>NUCLEOTIDE SEQUENCE [LARGE SCALE GENOMIC DNA]</scope>
</reference>
<gene>
    <name evidence="1" type="ORF">HINF_LOCUS51157</name>
    <name evidence="2" type="ORF">HINF_LOCUS54974</name>
</gene>
<accession>A0AA86QZK3</accession>
<protein>
    <submittedName>
        <fullName evidence="2">Hypothetical_protein</fullName>
    </submittedName>
</protein>
<evidence type="ECO:0000313" key="3">
    <source>
        <dbReference type="Proteomes" id="UP001642409"/>
    </source>
</evidence>
<dbReference type="EMBL" id="CATOUU010000968">
    <property type="protein sequence ID" value="CAI9963512.1"/>
    <property type="molecule type" value="Genomic_DNA"/>
</dbReference>
<comment type="caution">
    <text evidence="1">The sequence shown here is derived from an EMBL/GenBank/DDBJ whole genome shotgun (WGS) entry which is preliminary data.</text>
</comment>
<name>A0AA86QZK3_9EUKA</name>
<evidence type="ECO:0000313" key="1">
    <source>
        <dbReference type="EMBL" id="CAI9963512.1"/>
    </source>
</evidence>
<evidence type="ECO:0000313" key="2">
    <source>
        <dbReference type="EMBL" id="CAL6071077.1"/>
    </source>
</evidence>
<organism evidence="1">
    <name type="scientific">Hexamita inflata</name>
    <dbReference type="NCBI Taxonomy" id="28002"/>
    <lineage>
        <taxon>Eukaryota</taxon>
        <taxon>Metamonada</taxon>
        <taxon>Diplomonadida</taxon>
        <taxon>Hexamitidae</taxon>
        <taxon>Hexamitinae</taxon>
        <taxon>Hexamita</taxon>
    </lineage>
</organism>
<sequence>MKPPKRLRNFIMSNDQPTTAQQPTQYLRAALKNANSREGSLSCYNLRQSCQFQSLELPTDNFVKLKLKLLEGNKKLNLYQQFVDELMKTERAIEDNLNIMFRNSFKLKRYSNKMRQ</sequence>
<keyword evidence="3" id="KW-1185">Reference proteome</keyword>
<reference evidence="1" key="1">
    <citation type="submission" date="2023-06" db="EMBL/GenBank/DDBJ databases">
        <authorList>
            <person name="Kurt Z."/>
        </authorList>
    </citation>
    <scope>NUCLEOTIDE SEQUENCE</scope>
</reference>
<dbReference type="AlphaFoldDB" id="A0AA86QZK3"/>
<dbReference type="Proteomes" id="UP001642409">
    <property type="component" value="Unassembled WGS sequence"/>
</dbReference>
<dbReference type="EMBL" id="CAXDID020000288">
    <property type="protein sequence ID" value="CAL6071077.1"/>
    <property type="molecule type" value="Genomic_DNA"/>
</dbReference>